<accession>A0AB38G4P6</accession>
<keyword evidence="4" id="KW-0028">Amino-acid biosynthesis</keyword>
<evidence type="ECO:0000256" key="7">
    <source>
        <dbReference type="ARBA" id="ARBA00023239"/>
    </source>
</evidence>
<comment type="pathway">
    <text evidence="1">Amino-acid biosynthesis; L-tryptophan biosynthesis; L-tryptophan from chorismate: step 5/5.</text>
</comment>
<dbReference type="SUPFAM" id="SSF51366">
    <property type="entry name" value="Ribulose-phoshate binding barrel"/>
    <property type="match status" value="1"/>
</dbReference>
<dbReference type="InterPro" id="IPR011060">
    <property type="entry name" value="RibuloseP-bd_barrel"/>
</dbReference>
<evidence type="ECO:0000256" key="8">
    <source>
        <dbReference type="ARBA" id="ARBA00049047"/>
    </source>
</evidence>
<dbReference type="AlphaFoldDB" id="A0AB38G4P6"/>
<comment type="subunit">
    <text evidence="2">Tetramer of two alpha and two beta chains.</text>
</comment>
<keyword evidence="5" id="KW-0822">Tryptophan biosynthesis</keyword>
<dbReference type="Proteomes" id="UP000248954">
    <property type="component" value="Chromosome 1"/>
</dbReference>
<dbReference type="PANTHER" id="PTHR43406">
    <property type="entry name" value="TRYPTOPHAN SYNTHASE, ALPHA CHAIN"/>
    <property type="match status" value="1"/>
</dbReference>
<sequence length="101" mass="11172">MNVKKTFCQNAEGFIYAVAINGVTGKTGNYRDDLDKHLANLETVADIPVLTGFGVSTKADIERFNKVSDGVIVRTKIVRDLHEGKADDVEAFVTYDSNYQK</sequence>
<evidence type="ECO:0000256" key="1">
    <source>
        <dbReference type="ARBA" id="ARBA00004733"/>
    </source>
</evidence>
<dbReference type="GO" id="GO:0005829">
    <property type="term" value="C:cytosol"/>
    <property type="evidence" value="ECO:0007669"/>
    <property type="project" value="TreeGrafter"/>
</dbReference>
<dbReference type="InterPro" id="IPR013785">
    <property type="entry name" value="Aldolase_TIM"/>
</dbReference>
<keyword evidence="7 9" id="KW-0456">Lyase</keyword>
<name>A0AB38G4P6_9STRE</name>
<reference evidence="9 10" key="1">
    <citation type="submission" date="2018-06" db="EMBL/GenBank/DDBJ databases">
        <authorList>
            <consortium name="Pathogen Informatics"/>
            <person name="Doyle S."/>
        </authorList>
    </citation>
    <scope>NUCLEOTIDE SEQUENCE [LARGE SCALE GENOMIC DNA]</scope>
    <source>
        <strain evidence="9 10">NCTC8738</strain>
    </source>
</reference>
<dbReference type="EC" id="4.2.1.20" evidence="3"/>
<dbReference type="Pfam" id="PF00290">
    <property type="entry name" value="Trp_syntA"/>
    <property type="match status" value="1"/>
</dbReference>
<dbReference type="InterPro" id="IPR002028">
    <property type="entry name" value="Trp_synthase_suA"/>
</dbReference>
<evidence type="ECO:0000313" key="9">
    <source>
        <dbReference type="EMBL" id="SQF41747.1"/>
    </source>
</evidence>
<dbReference type="EMBL" id="LS483348">
    <property type="protein sequence ID" value="SQF41747.1"/>
    <property type="molecule type" value="Genomic_DNA"/>
</dbReference>
<evidence type="ECO:0000256" key="4">
    <source>
        <dbReference type="ARBA" id="ARBA00022605"/>
    </source>
</evidence>
<evidence type="ECO:0000256" key="3">
    <source>
        <dbReference type="ARBA" id="ARBA00012043"/>
    </source>
</evidence>
<organism evidence="9 10">
    <name type="scientific">Streptococcus lutetiensis</name>
    <dbReference type="NCBI Taxonomy" id="150055"/>
    <lineage>
        <taxon>Bacteria</taxon>
        <taxon>Bacillati</taxon>
        <taxon>Bacillota</taxon>
        <taxon>Bacilli</taxon>
        <taxon>Lactobacillales</taxon>
        <taxon>Streptococcaceae</taxon>
        <taxon>Streptococcus</taxon>
    </lineage>
</organism>
<evidence type="ECO:0000313" key="10">
    <source>
        <dbReference type="Proteomes" id="UP000248954"/>
    </source>
</evidence>
<protein>
    <recommendedName>
        <fullName evidence="3">tryptophan synthase</fullName>
        <ecNumber evidence="3">4.2.1.20</ecNumber>
    </recommendedName>
</protein>
<dbReference type="PANTHER" id="PTHR43406:SF1">
    <property type="entry name" value="TRYPTOPHAN SYNTHASE ALPHA CHAIN, CHLOROPLASTIC"/>
    <property type="match status" value="1"/>
</dbReference>
<proteinExistence type="predicted"/>
<comment type="catalytic activity">
    <reaction evidence="8">
        <text>(1S,2R)-1-C-(indol-3-yl)glycerol 3-phosphate + L-serine = D-glyceraldehyde 3-phosphate + L-tryptophan + H2O</text>
        <dbReference type="Rhea" id="RHEA:10532"/>
        <dbReference type="ChEBI" id="CHEBI:15377"/>
        <dbReference type="ChEBI" id="CHEBI:33384"/>
        <dbReference type="ChEBI" id="CHEBI:57912"/>
        <dbReference type="ChEBI" id="CHEBI:58866"/>
        <dbReference type="ChEBI" id="CHEBI:59776"/>
        <dbReference type="EC" id="4.2.1.20"/>
    </reaction>
</comment>
<evidence type="ECO:0000256" key="2">
    <source>
        <dbReference type="ARBA" id="ARBA00011270"/>
    </source>
</evidence>
<gene>
    <name evidence="9" type="primary">trpA_2</name>
    <name evidence="9" type="ORF">NCTC8738_00518</name>
</gene>
<evidence type="ECO:0000256" key="5">
    <source>
        <dbReference type="ARBA" id="ARBA00022822"/>
    </source>
</evidence>
<dbReference type="GO" id="GO:0004834">
    <property type="term" value="F:tryptophan synthase activity"/>
    <property type="evidence" value="ECO:0007669"/>
    <property type="project" value="UniProtKB-EC"/>
</dbReference>
<dbReference type="Gene3D" id="3.20.20.70">
    <property type="entry name" value="Aldolase class I"/>
    <property type="match status" value="1"/>
</dbReference>
<keyword evidence="6" id="KW-0057">Aromatic amino acid biosynthesis</keyword>
<evidence type="ECO:0000256" key="6">
    <source>
        <dbReference type="ARBA" id="ARBA00023141"/>
    </source>
</evidence>